<feature type="compositionally biased region" description="Basic residues" evidence="1">
    <location>
        <begin position="296"/>
        <end position="317"/>
    </location>
</feature>
<dbReference type="AlphaFoldDB" id="A0A6J4M611"/>
<feature type="non-terminal residue" evidence="2">
    <location>
        <position position="1"/>
    </location>
</feature>
<sequence length="392" mass="41188">DHIARAGRRRQDMRGGADRPTHRHRRARPAAAGEDPPQRTRAPERLLALHRVAAADARGVRAAGEDAGPRGGVARAAVGTRVAGLRPARLGALVRRAHGRPQVHRLADRRRNPGAQRRGGRARGGLGRPRPAPGRPARVPRTGGDGHPPPAGRERGRVGRTQRQAGRPVRLGRRGVAAPRGPPSRGAGGARRGARPCARTIARGNGRNPALPHPAPQSRPLPARRPGRVPPAGRARAAGVGAAEPEEAHPLGAGGDAGVRPRASPRRLRGRDPDAHSARGGHRARGALLLRSTAHPSRRGAAGKRWRRRVPGGRGPHRAGGGGAAGALRREVGEDAARAARALAGRGADRGDGDVGDAARDGRGRAVLRPPHRRAAVRALRRRHGSCPRKWV</sequence>
<feature type="non-terminal residue" evidence="2">
    <location>
        <position position="392"/>
    </location>
</feature>
<evidence type="ECO:0000313" key="2">
    <source>
        <dbReference type="EMBL" id="CAA9350779.1"/>
    </source>
</evidence>
<gene>
    <name evidence="2" type="ORF">AVDCRST_MAG68-3588</name>
</gene>
<feature type="compositionally biased region" description="Basic and acidic residues" evidence="1">
    <location>
        <begin position="347"/>
        <end position="364"/>
    </location>
</feature>
<organism evidence="2">
    <name type="scientific">uncultured Gemmatimonadota bacterium</name>
    <dbReference type="NCBI Taxonomy" id="203437"/>
    <lineage>
        <taxon>Bacteria</taxon>
        <taxon>Pseudomonadati</taxon>
        <taxon>Gemmatimonadota</taxon>
        <taxon>environmental samples</taxon>
    </lineage>
</organism>
<protein>
    <submittedName>
        <fullName evidence="2">Uncharacterized protein</fullName>
    </submittedName>
</protein>
<feature type="region of interest" description="Disordered" evidence="1">
    <location>
        <begin position="95"/>
        <end position="328"/>
    </location>
</feature>
<proteinExistence type="predicted"/>
<evidence type="ECO:0000256" key="1">
    <source>
        <dbReference type="SAM" id="MobiDB-lite"/>
    </source>
</evidence>
<dbReference type="EMBL" id="CADCTW010000170">
    <property type="protein sequence ID" value="CAA9350779.1"/>
    <property type="molecule type" value="Genomic_DNA"/>
</dbReference>
<name>A0A6J4M611_9BACT</name>
<feature type="compositionally biased region" description="Basic and acidic residues" evidence="1">
    <location>
        <begin position="1"/>
        <end position="20"/>
    </location>
</feature>
<feature type="region of interest" description="Disordered" evidence="1">
    <location>
        <begin position="343"/>
        <end position="392"/>
    </location>
</feature>
<reference evidence="2" key="1">
    <citation type="submission" date="2020-02" db="EMBL/GenBank/DDBJ databases">
        <authorList>
            <person name="Meier V. D."/>
        </authorList>
    </citation>
    <scope>NUCLEOTIDE SEQUENCE</scope>
    <source>
        <strain evidence="2">AVDCRST_MAG68</strain>
    </source>
</reference>
<feature type="compositionally biased region" description="Basic residues" evidence="1">
    <location>
        <begin position="370"/>
        <end position="392"/>
    </location>
</feature>
<feature type="compositionally biased region" description="Low complexity" evidence="1">
    <location>
        <begin position="230"/>
        <end position="243"/>
    </location>
</feature>
<accession>A0A6J4M611</accession>
<feature type="compositionally biased region" description="Low complexity" evidence="1">
    <location>
        <begin position="174"/>
        <end position="185"/>
    </location>
</feature>
<feature type="region of interest" description="Disordered" evidence="1">
    <location>
        <begin position="1"/>
        <end position="44"/>
    </location>
</feature>